<dbReference type="GO" id="GO:0016020">
    <property type="term" value="C:membrane"/>
    <property type="evidence" value="ECO:0007669"/>
    <property type="project" value="UniProtKB-SubCell"/>
</dbReference>
<comment type="similarity">
    <text evidence="2">Belongs to the LemA family.</text>
</comment>
<sequence>MSIMGIISLIFIAVILGFLLINFKQKLSRCKKDYQESFVALRIALACRHQAVRHVLDASKIYLGREGDDMDKGLLSACGDAEAVLSQASKSFSPESLSRLCNAEAELNKLLRSLQEALEKNLKQRPDEGLKSQLEMLDAAENDVVSARRAYNRSAERYNRILRKSMSGIIAKVLGYHVKASLIKFEDNNGPQMSKHLLARS</sequence>
<accession>D2ZVC4</accession>
<organism evidence="8 9">
    <name type="scientific">Neisseria mucosa (strain ATCC 25996 / DSM 4631 / NCTC 10774 / M26)</name>
    <dbReference type="NCBI Taxonomy" id="546266"/>
    <lineage>
        <taxon>Bacteria</taxon>
        <taxon>Pseudomonadati</taxon>
        <taxon>Pseudomonadota</taxon>
        <taxon>Betaproteobacteria</taxon>
        <taxon>Neisseriales</taxon>
        <taxon>Neisseriaceae</taxon>
        <taxon>Neisseria</taxon>
    </lineage>
</organism>
<keyword evidence="4 7" id="KW-1133">Transmembrane helix</keyword>
<evidence type="ECO:0000313" key="8">
    <source>
        <dbReference type="EMBL" id="EFC88905.1"/>
    </source>
</evidence>
<comment type="caution">
    <text evidence="8">The sequence shown here is derived from an EMBL/GenBank/DDBJ whole genome shotgun (WGS) entry which is preliminary data.</text>
</comment>
<reference evidence="8 9" key="1">
    <citation type="submission" date="2009-10" db="EMBL/GenBank/DDBJ databases">
        <authorList>
            <person name="Weinstock G."/>
            <person name="Sodergren E."/>
            <person name="Clifton S."/>
            <person name="Fulton L."/>
            <person name="Fulton B."/>
            <person name="Courtney L."/>
            <person name="Fronick C."/>
            <person name="Harrison M."/>
            <person name="Strong C."/>
            <person name="Farmer C."/>
            <person name="Delahaunty K."/>
            <person name="Markovic C."/>
            <person name="Hall O."/>
            <person name="Minx P."/>
            <person name="Tomlinson C."/>
            <person name="Mitreva M."/>
            <person name="Nelson J."/>
            <person name="Hou S."/>
            <person name="Wollam A."/>
            <person name="Pepin K.H."/>
            <person name="Johnson M."/>
            <person name="Bhonagiri V."/>
            <person name="Nash W.E."/>
            <person name="Warren W."/>
            <person name="Chinwalla A."/>
            <person name="Mardis E.R."/>
            <person name="Wilson R.K."/>
        </authorList>
    </citation>
    <scope>NUCLEOTIDE SEQUENCE [LARGE SCALE GENOMIC DNA]</scope>
    <source>
        <strain evidence="9">ATCC 25996 / DSM 4631 / NCTC 10774 / M26</strain>
    </source>
</reference>
<evidence type="ECO:0000256" key="6">
    <source>
        <dbReference type="SAM" id="Coils"/>
    </source>
</evidence>
<comment type="subcellular location">
    <subcellularLocation>
        <location evidence="1">Membrane</location>
        <topology evidence="1">Single-pass membrane protein</topology>
    </subcellularLocation>
</comment>
<feature type="transmembrane region" description="Helical" evidence="7">
    <location>
        <begin position="6"/>
        <end position="23"/>
    </location>
</feature>
<dbReference type="eggNOG" id="COG1704">
    <property type="taxonomic scope" value="Bacteria"/>
</dbReference>
<evidence type="ECO:0000256" key="2">
    <source>
        <dbReference type="ARBA" id="ARBA00008854"/>
    </source>
</evidence>
<dbReference type="STRING" id="546266.NEIMUCOT_04567"/>
<dbReference type="PANTHER" id="PTHR34478:SF2">
    <property type="entry name" value="MEMBRANE PROTEIN"/>
    <property type="match status" value="1"/>
</dbReference>
<dbReference type="Proteomes" id="UP000003344">
    <property type="component" value="Unassembled WGS sequence"/>
</dbReference>
<dbReference type="PANTHER" id="PTHR34478">
    <property type="entry name" value="PROTEIN LEMA"/>
    <property type="match status" value="1"/>
</dbReference>
<keyword evidence="3 7" id="KW-0812">Transmembrane</keyword>
<dbReference type="SUPFAM" id="SSF140478">
    <property type="entry name" value="LemA-like"/>
    <property type="match status" value="1"/>
</dbReference>
<protein>
    <submittedName>
        <fullName evidence="8">LemA family protein</fullName>
    </submittedName>
</protein>
<keyword evidence="5 7" id="KW-0472">Membrane</keyword>
<dbReference type="AlphaFoldDB" id="D2ZVC4"/>
<evidence type="ECO:0000256" key="4">
    <source>
        <dbReference type="ARBA" id="ARBA00022989"/>
    </source>
</evidence>
<proteinExistence type="inferred from homology"/>
<evidence type="ECO:0000313" key="9">
    <source>
        <dbReference type="Proteomes" id="UP000003344"/>
    </source>
</evidence>
<feature type="coiled-coil region" evidence="6">
    <location>
        <begin position="97"/>
        <end position="157"/>
    </location>
</feature>
<evidence type="ECO:0000256" key="1">
    <source>
        <dbReference type="ARBA" id="ARBA00004167"/>
    </source>
</evidence>
<name>D2ZVC4_NEIM2</name>
<evidence type="ECO:0000256" key="5">
    <source>
        <dbReference type="ARBA" id="ARBA00023136"/>
    </source>
</evidence>
<dbReference type="InterPro" id="IPR007156">
    <property type="entry name" value="MamQ_LemA"/>
</dbReference>
<gene>
    <name evidence="8" type="ORF">NEIMUCOT_04567</name>
</gene>
<evidence type="ECO:0000256" key="7">
    <source>
        <dbReference type="SAM" id="Phobius"/>
    </source>
</evidence>
<dbReference type="Pfam" id="PF04011">
    <property type="entry name" value="LemA"/>
    <property type="match status" value="1"/>
</dbReference>
<dbReference type="Gene3D" id="1.20.1440.20">
    <property type="entry name" value="LemA-like domain"/>
    <property type="match status" value="1"/>
</dbReference>
<dbReference type="InterPro" id="IPR023353">
    <property type="entry name" value="LemA-like_dom_sf"/>
</dbReference>
<dbReference type="EMBL" id="ACDX02000005">
    <property type="protein sequence ID" value="EFC88905.1"/>
    <property type="molecule type" value="Genomic_DNA"/>
</dbReference>
<evidence type="ECO:0000256" key="3">
    <source>
        <dbReference type="ARBA" id="ARBA00022692"/>
    </source>
</evidence>
<keyword evidence="6" id="KW-0175">Coiled coil</keyword>